<evidence type="ECO:0000256" key="1">
    <source>
        <dbReference type="SAM" id="MobiDB-lite"/>
    </source>
</evidence>
<dbReference type="RefSeq" id="XP_010232718.1">
    <property type="nucleotide sequence ID" value="XM_010234416.3"/>
</dbReference>
<dbReference type="KEGG" id="bdi:104582924"/>
<dbReference type="AlphaFoldDB" id="I1HUF8"/>
<reference evidence="3" key="3">
    <citation type="submission" date="2018-08" db="UniProtKB">
        <authorList>
            <consortium name="EnsemblPlants"/>
        </authorList>
    </citation>
    <scope>IDENTIFICATION</scope>
    <source>
        <strain evidence="3">cv. Bd21</strain>
    </source>
</reference>
<reference evidence="2 3" key="1">
    <citation type="journal article" date="2010" name="Nature">
        <title>Genome sequencing and analysis of the model grass Brachypodium distachyon.</title>
        <authorList>
            <consortium name="International Brachypodium Initiative"/>
        </authorList>
    </citation>
    <scope>NUCLEOTIDE SEQUENCE [LARGE SCALE GENOMIC DNA]</scope>
    <source>
        <strain evidence="2">Bd21</strain>
        <strain evidence="3">cv. Bd21</strain>
    </source>
</reference>
<evidence type="ECO:0000313" key="2">
    <source>
        <dbReference type="EMBL" id="KQK11130.1"/>
    </source>
</evidence>
<gene>
    <name evidence="3" type="primary">LOC104582924</name>
    <name evidence="2" type="ORF">BRADI_2g58310v3</name>
</gene>
<accession>I1HUF8</accession>
<dbReference type="EMBL" id="CM000881">
    <property type="protein sequence ID" value="KQK11130.1"/>
    <property type="molecule type" value="Genomic_DNA"/>
</dbReference>
<name>I1HUF8_BRADI</name>
<keyword evidence="4" id="KW-1185">Reference proteome</keyword>
<dbReference type="OMA" id="GGHMEHK"/>
<feature type="region of interest" description="Disordered" evidence="1">
    <location>
        <begin position="118"/>
        <end position="139"/>
    </location>
</feature>
<dbReference type="OrthoDB" id="684017at2759"/>
<dbReference type="HOGENOM" id="CLU_533647_0_0_1"/>
<dbReference type="EnsemblPlants" id="KQK11130">
    <property type="protein sequence ID" value="KQK11130"/>
    <property type="gene ID" value="BRADI_2g58310v3"/>
</dbReference>
<organism evidence="3">
    <name type="scientific">Brachypodium distachyon</name>
    <name type="common">Purple false brome</name>
    <name type="synonym">Trachynia distachya</name>
    <dbReference type="NCBI Taxonomy" id="15368"/>
    <lineage>
        <taxon>Eukaryota</taxon>
        <taxon>Viridiplantae</taxon>
        <taxon>Streptophyta</taxon>
        <taxon>Embryophyta</taxon>
        <taxon>Tracheophyta</taxon>
        <taxon>Spermatophyta</taxon>
        <taxon>Magnoliopsida</taxon>
        <taxon>Liliopsida</taxon>
        <taxon>Poales</taxon>
        <taxon>Poaceae</taxon>
        <taxon>BOP clade</taxon>
        <taxon>Pooideae</taxon>
        <taxon>Stipodae</taxon>
        <taxon>Brachypodieae</taxon>
        <taxon>Brachypodium</taxon>
    </lineage>
</organism>
<evidence type="ECO:0000313" key="4">
    <source>
        <dbReference type="Proteomes" id="UP000008810"/>
    </source>
</evidence>
<evidence type="ECO:0000313" key="3">
    <source>
        <dbReference type="EnsemblPlants" id="KQK11130"/>
    </source>
</evidence>
<dbReference type="eggNOG" id="ENOG502S6IB">
    <property type="taxonomic scope" value="Eukaryota"/>
</dbReference>
<dbReference type="STRING" id="15368.I1HUF8"/>
<proteinExistence type="predicted"/>
<dbReference type="GeneID" id="104582924"/>
<dbReference type="Proteomes" id="UP000008810">
    <property type="component" value="Chromosome 2"/>
</dbReference>
<reference evidence="2" key="2">
    <citation type="submission" date="2017-06" db="EMBL/GenBank/DDBJ databases">
        <title>WGS assembly of Brachypodium distachyon.</title>
        <authorList>
            <consortium name="The International Brachypodium Initiative"/>
            <person name="Lucas S."/>
            <person name="Harmon-Smith M."/>
            <person name="Lail K."/>
            <person name="Tice H."/>
            <person name="Grimwood J."/>
            <person name="Bruce D."/>
            <person name="Barry K."/>
            <person name="Shu S."/>
            <person name="Lindquist E."/>
            <person name="Wang M."/>
            <person name="Pitluck S."/>
            <person name="Vogel J.P."/>
            <person name="Garvin D.F."/>
            <person name="Mockler T.C."/>
            <person name="Schmutz J."/>
            <person name="Rokhsar D."/>
            <person name="Bevan M.W."/>
        </authorList>
    </citation>
    <scope>NUCLEOTIDE SEQUENCE</scope>
    <source>
        <strain evidence="2">Bd21</strain>
    </source>
</reference>
<dbReference type="Gramene" id="KQK11130">
    <property type="protein sequence ID" value="KQK11130"/>
    <property type="gene ID" value="BRADI_2g58310v3"/>
</dbReference>
<protein>
    <submittedName>
        <fullName evidence="2 3">Uncharacterized protein</fullName>
    </submittedName>
</protein>
<sequence length="428" mass="45763">MSMPKRSYGFGGYGYGQKKPLVNYHTSQNGDSVTTVVKEMTRMTVTEKPGYGAGGGAALKHGAFLEEVCEEDAGAGVYSHGGSAVQKHGYEQKAAYGQQHGSEVVGSGYEYDSTLQQHEQKHGGGFVDGHKTSSYQHHGSSDNFAGAGYVDDAAVQHDAAKNYTVKKHHGGYEQKAYGQQQQQHGGFGGYESYDAAGYDVDAGLLHGSTGVQKQHGYGYGGTQKRHGGGHKGYGYADGQNACYQQQQGFDADGIAGYEYDAFDMKAQQKRGYSGAHKAAYRQPQVCDDGIAGYDALVQSREMQKQHGAAYGQKGQSYQHGGVQQSYGKAYKHQVAGAGALTQYKQECESEDESDCSEEESDCDEELALAHAGHGGAGGAYGFQAYKQQGKLAGSTTRQYESYHSSTTTGGYSGGGYGGWTQRKNHSLF</sequence>